<dbReference type="CDD" id="cd07516">
    <property type="entry name" value="HAD_Pase"/>
    <property type="match status" value="1"/>
</dbReference>
<name>A0A4P7CJX1_9PAST</name>
<sequence length="261" mass="29465">MSIKYKMVFSDIDGTLLNSQHQISAKTMQAIHHISELGIPFILVSARAPSAMTSYMKQLSSELMVCYGGSLIVDDKLNAIYSITLSEKDLSDLAHTLKDYDHLSINHYSYEQWFSNNIENSWTRQESEITQLQPRPTPTVLPVTHKMLLIGEAEEIASLESNLRVQFPHLYIHRSKATYLEIMNKQASKANAIRIIQELHQIKTEEIIAFGDNFNDLDMIEYAGLGVAMANAPVEIQEKANYVTLSNDEDGVAVVLNRLFS</sequence>
<gene>
    <name evidence="1" type="ORF">EXH44_06170</name>
</gene>
<dbReference type="GO" id="GO:0005829">
    <property type="term" value="C:cytosol"/>
    <property type="evidence" value="ECO:0007669"/>
    <property type="project" value="TreeGrafter"/>
</dbReference>
<dbReference type="NCBIfam" id="TIGR00099">
    <property type="entry name" value="Cof-subfamily"/>
    <property type="match status" value="1"/>
</dbReference>
<dbReference type="GO" id="GO:0000287">
    <property type="term" value="F:magnesium ion binding"/>
    <property type="evidence" value="ECO:0007669"/>
    <property type="project" value="TreeGrafter"/>
</dbReference>
<dbReference type="EMBL" id="CP038145">
    <property type="protein sequence ID" value="QBQ63852.1"/>
    <property type="molecule type" value="Genomic_DNA"/>
</dbReference>
<accession>A0A4P7CJX1</accession>
<dbReference type="InterPro" id="IPR006379">
    <property type="entry name" value="HAD-SF_hydro_IIB"/>
</dbReference>
<dbReference type="PANTHER" id="PTHR10000">
    <property type="entry name" value="PHOSPHOSERINE PHOSPHATASE"/>
    <property type="match status" value="1"/>
</dbReference>
<dbReference type="Proteomes" id="UP000294444">
    <property type="component" value="Chromosome"/>
</dbReference>
<dbReference type="NCBIfam" id="TIGR01484">
    <property type="entry name" value="HAD-SF-IIB"/>
    <property type="match status" value="1"/>
</dbReference>
<dbReference type="SUPFAM" id="SSF56784">
    <property type="entry name" value="HAD-like"/>
    <property type="match status" value="1"/>
</dbReference>
<reference evidence="1 2" key="1">
    <citation type="submission" date="2019-03" db="EMBL/GenBank/DDBJ databases">
        <authorList>
            <person name="Che Y."/>
            <person name="Zhou L."/>
        </authorList>
    </citation>
    <scope>NUCLEOTIDE SEQUENCE [LARGE SCALE GENOMIC DNA]</scope>
    <source>
        <strain evidence="1 2">AIFJ1607</strain>
    </source>
</reference>
<protein>
    <submittedName>
        <fullName evidence="1">HAD family phosphatase</fullName>
    </submittedName>
</protein>
<dbReference type="GO" id="GO:0016791">
    <property type="term" value="F:phosphatase activity"/>
    <property type="evidence" value="ECO:0007669"/>
    <property type="project" value="TreeGrafter"/>
</dbReference>
<dbReference type="Gene3D" id="3.40.50.1000">
    <property type="entry name" value="HAD superfamily/HAD-like"/>
    <property type="match status" value="1"/>
</dbReference>
<dbReference type="Gene3D" id="3.30.1240.10">
    <property type="match status" value="1"/>
</dbReference>
<dbReference type="PROSITE" id="PS01229">
    <property type="entry name" value="COF_2"/>
    <property type="match status" value="1"/>
</dbReference>
<dbReference type="KEGG" id="aio:EXH44_06170"/>
<evidence type="ECO:0000313" key="2">
    <source>
        <dbReference type="Proteomes" id="UP000294444"/>
    </source>
</evidence>
<dbReference type="PANTHER" id="PTHR10000:SF8">
    <property type="entry name" value="HAD SUPERFAMILY HYDROLASE-LIKE, TYPE 3"/>
    <property type="match status" value="1"/>
</dbReference>
<dbReference type="RefSeq" id="WP_162856696.1">
    <property type="nucleotide sequence ID" value="NZ_CP038145.1"/>
</dbReference>
<organism evidence="1 2">
    <name type="scientific">Actinobacillus indolicus</name>
    <dbReference type="NCBI Taxonomy" id="51049"/>
    <lineage>
        <taxon>Bacteria</taxon>
        <taxon>Pseudomonadati</taxon>
        <taxon>Pseudomonadota</taxon>
        <taxon>Gammaproteobacteria</taxon>
        <taxon>Pasteurellales</taxon>
        <taxon>Pasteurellaceae</taxon>
        <taxon>Actinobacillus</taxon>
    </lineage>
</organism>
<dbReference type="SFLD" id="SFLDG01140">
    <property type="entry name" value="C2.B:_Phosphomannomutase_and_P"/>
    <property type="match status" value="1"/>
</dbReference>
<dbReference type="SFLD" id="SFLDS00003">
    <property type="entry name" value="Haloacid_Dehalogenase"/>
    <property type="match status" value="1"/>
</dbReference>
<dbReference type="InterPro" id="IPR036412">
    <property type="entry name" value="HAD-like_sf"/>
</dbReference>
<dbReference type="InterPro" id="IPR023214">
    <property type="entry name" value="HAD_sf"/>
</dbReference>
<dbReference type="InterPro" id="IPR000150">
    <property type="entry name" value="Cof"/>
</dbReference>
<dbReference type="AlphaFoldDB" id="A0A4P7CJX1"/>
<evidence type="ECO:0000313" key="1">
    <source>
        <dbReference type="EMBL" id="QBQ63852.1"/>
    </source>
</evidence>
<proteinExistence type="predicted"/>
<dbReference type="Pfam" id="PF08282">
    <property type="entry name" value="Hydrolase_3"/>
    <property type="match status" value="1"/>
</dbReference>
<keyword evidence="2" id="KW-1185">Reference proteome</keyword>